<protein>
    <submittedName>
        <fullName evidence="1">Uncharacterized protein</fullName>
    </submittedName>
</protein>
<name>E2A6B0_CAMFO</name>
<sequence length="90" mass="9920">MWTRGLSRCGDETENTSHCGYWPDNARYYHTGQGNCPMELVVWSSGSSYASSTNSVAYASNSSHFNDHNVNSIAEGFSLLRILSCGFTAR</sequence>
<evidence type="ECO:0000313" key="2">
    <source>
        <dbReference type="Proteomes" id="UP000000311"/>
    </source>
</evidence>
<accession>E2A6B0</accession>
<dbReference type="InParanoid" id="E2A6B0"/>
<proteinExistence type="predicted"/>
<reference evidence="1 2" key="1">
    <citation type="journal article" date="2010" name="Science">
        <title>Genomic comparison of the ants Camponotus floridanus and Harpegnathos saltator.</title>
        <authorList>
            <person name="Bonasio R."/>
            <person name="Zhang G."/>
            <person name="Ye C."/>
            <person name="Mutti N.S."/>
            <person name="Fang X."/>
            <person name="Qin N."/>
            <person name="Donahue G."/>
            <person name="Yang P."/>
            <person name="Li Q."/>
            <person name="Li C."/>
            <person name="Zhang P."/>
            <person name="Huang Z."/>
            <person name="Berger S.L."/>
            <person name="Reinberg D."/>
            <person name="Wang J."/>
            <person name="Liebig J."/>
        </authorList>
    </citation>
    <scope>NUCLEOTIDE SEQUENCE [LARGE SCALE GENOMIC DNA]</scope>
    <source>
        <strain evidence="2">C129</strain>
    </source>
</reference>
<dbReference type="AlphaFoldDB" id="E2A6B0"/>
<gene>
    <name evidence="1" type="ORF">EAG_09884</name>
</gene>
<keyword evidence="2" id="KW-1185">Reference proteome</keyword>
<dbReference type="EMBL" id="GL437123">
    <property type="protein sequence ID" value="EFN70995.1"/>
    <property type="molecule type" value="Genomic_DNA"/>
</dbReference>
<organism evidence="2">
    <name type="scientific">Camponotus floridanus</name>
    <name type="common">Florida carpenter ant</name>
    <dbReference type="NCBI Taxonomy" id="104421"/>
    <lineage>
        <taxon>Eukaryota</taxon>
        <taxon>Metazoa</taxon>
        <taxon>Ecdysozoa</taxon>
        <taxon>Arthropoda</taxon>
        <taxon>Hexapoda</taxon>
        <taxon>Insecta</taxon>
        <taxon>Pterygota</taxon>
        <taxon>Neoptera</taxon>
        <taxon>Endopterygota</taxon>
        <taxon>Hymenoptera</taxon>
        <taxon>Apocrita</taxon>
        <taxon>Aculeata</taxon>
        <taxon>Formicoidea</taxon>
        <taxon>Formicidae</taxon>
        <taxon>Formicinae</taxon>
        <taxon>Camponotus</taxon>
    </lineage>
</organism>
<dbReference type="Proteomes" id="UP000000311">
    <property type="component" value="Unassembled WGS sequence"/>
</dbReference>
<evidence type="ECO:0000313" key="1">
    <source>
        <dbReference type="EMBL" id="EFN70995.1"/>
    </source>
</evidence>